<dbReference type="Pfam" id="PF00028">
    <property type="entry name" value="Cadherin"/>
    <property type="match status" value="1"/>
</dbReference>
<evidence type="ECO:0000256" key="7">
    <source>
        <dbReference type="ARBA" id="ARBA00023136"/>
    </source>
</evidence>
<organism evidence="10 11">
    <name type="scientific">Heterorhabditis bacteriophora</name>
    <name type="common">Entomopathogenic nematode worm</name>
    <dbReference type="NCBI Taxonomy" id="37862"/>
    <lineage>
        <taxon>Eukaryota</taxon>
        <taxon>Metazoa</taxon>
        <taxon>Ecdysozoa</taxon>
        <taxon>Nematoda</taxon>
        <taxon>Chromadorea</taxon>
        <taxon>Rhabditida</taxon>
        <taxon>Rhabditina</taxon>
        <taxon>Rhabditomorpha</taxon>
        <taxon>Strongyloidea</taxon>
        <taxon>Heterorhabditidae</taxon>
        <taxon>Heterorhabditis</taxon>
    </lineage>
</organism>
<dbReference type="AlphaFoldDB" id="A0A1I7XQW9"/>
<dbReference type="InterPro" id="IPR015919">
    <property type="entry name" value="Cadherin-like_sf"/>
</dbReference>
<dbReference type="PROSITE" id="PS00232">
    <property type="entry name" value="CADHERIN_1"/>
    <property type="match status" value="1"/>
</dbReference>
<evidence type="ECO:0000256" key="2">
    <source>
        <dbReference type="ARBA" id="ARBA00022692"/>
    </source>
</evidence>
<dbReference type="GO" id="GO:0005886">
    <property type="term" value="C:plasma membrane"/>
    <property type="evidence" value="ECO:0007669"/>
    <property type="project" value="InterPro"/>
</dbReference>
<dbReference type="GO" id="GO:0005911">
    <property type="term" value="C:cell-cell junction"/>
    <property type="evidence" value="ECO:0007669"/>
    <property type="project" value="TreeGrafter"/>
</dbReference>
<dbReference type="GO" id="GO:0007156">
    <property type="term" value="P:homophilic cell adhesion via plasma membrane adhesion molecules"/>
    <property type="evidence" value="ECO:0007669"/>
    <property type="project" value="InterPro"/>
</dbReference>
<name>A0A1I7XQW9_HETBA</name>
<feature type="domain" description="Cadherin" evidence="9">
    <location>
        <begin position="321"/>
        <end position="443"/>
    </location>
</feature>
<keyword evidence="5" id="KW-0130">Cell adhesion</keyword>
<keyword evidence="2" id="KW-0812">Transmembrane</keyword>
<proteinExistence type="predicted"/>
<dbReference type="SMART" id="SM00112">
    <property type="entry name" value="CA"/>
    <property type="match status" value="2"/>
</dbReference>
<dbReference type="SUPFAM" id="SSF49313">
    <property type="entry name" value="Cadherin-like"/>
    <property type="match status" value="3"/>
</dbReference>
<dbReference type="InterPro" id="IPR002126">
    <property type="entry name" value="Cadherin-like_dom"/>
</dbReference>
<dbReference type="CDD" id="cd11304">
    <property type="entry name" value="Cadherin_repeat"/>
    <property type="match status" value="3"/>
</dbReference>
<sequence>MEKKSLVFSVDNSTGVIKTIRSLHGVNSELLHITATNKERKSAKIQLNIVVVKEKSDKHSFTEKKYLGSVKTKDPVGTVVFPSTIQNNHPLSKFTLLGEDSSFFEVDNKVLIYIENDFDQVPQFEKSSYYVTVMENLPRNSFILQPQIIQESSTSIEYSIEIDNHSTMLIDLLDIDDEGRITNKNELLALQAGRYQFVQLASEIQVVDVDDHQLRFEIPLIPIEISEDTPVGSVITTMRAFDQDTSQKLFYRLKPELEEIKINASNGQISLALPLDREREKQHRIQVGVFNTEGEEFNNKTVSATLVINVKDVNDNGPIFEHEIYDVLLPSSSLPGRRLITVNAFDPDEMNSIDDMRYVYYSIKETTFNYRGVSHSIEGFFTIDQVTGEIRIEQGVSDFVGGMFHIRLESADSIDENAHRGTCSVQIYVYSESDIVHLDMPYNPMELNISQIEQMKRSISNLTTLNVMVKDVLYHHIDGQVVNDVTDLRLVFINESTFEIIAAEKALAVIDRYRPMMGNTIPTMTKAQME</sequence>
<dbReference type="InterPro" id="IPR020894">
    <property type="entry name" value="Cadherin_CS"/>
</dbReference>
<evidence type="ECO:0000259" key="9">
    <source>
        <dbReference type="PROSITE" id="PS50268"/>
    </source>
</evidence>
<keyword evidence="6" id="KW-1133">Transmembrane helix</keyword>
<reference evidence="11" key="1">
    <citation type="submission" date="2016-11" db="UniProtKB">
        <authorList>
            <consortium name="WormBaseParasite"/>
        </authorList>
    </citation>
    <scope>IDENTIFICATION</scope>
</reference>
<dbReference type="WBParaSite" id="Hba_19729">
    <property type="protein sequence ID" value="Hba_19729"/>
    <property type="gene ID" value="Hba_19729"/>
</dbReference>
<keyword evidence="4 8" id="KW-0106">Calcium</keyword>
<keyword evidence="10" id="KW-1185">Reference proteome</keyword>
<evidence type="ECO:0000313" key="10">
    <source>
        <dbReference type="Proteomes" id="UP000095283"/>
    </source>
</evidence>
<dbReference type="PRINTS" id="PR00205">
    <property type="entry name" value="CADHERIN"/>
</dbReference>
<protein>
    <submittedName>
        <fullName evidence="11">Cadherin</fullName>
    </submittedName>
</protein>
<accession>A0A1I7XQW9</accession>
<keyword evidence="3" id="KW-0677">Repeat</keyword>
<dbReference type="PANTHER" id="PTHR24025:SF23">
    <property type="entry name" value="NEURAL-CADHERIN"/>
    <property type="match status" value="1"/>
</dbReference>
<dbReference type="Gene3D" id="2.60.40.60">
    <property type="entry name" value="Cadherins"/>
    <property type="match status" value="3"/>
</dbReference>
<evidence type="ECO:0000256" key="6">
    <source>
        <dbReference type="ARBA" id="ARBA00022989"/>
    </source>
</evidence>
<evidence type="ECO:0000256" key="4">
    <source>
        <dbReference type="ARBA" id="ARBA00022837"/>
    </source>
</evidence>
<dbReference type="PROSITE" id="PS50268">
    <property type="entry name" value="CADHERIN_2"/>
    <property type="match status" value="2"/>
</dbReference>
<comment type="subcellular location">
    <subcellularLocation>
        <location evidence="1">Membrane</location>
    </subcellularLocation>
</comment>
<dbReference type="Proteomes" id="UP000095283">
    <property type="component" value="Unplaced"/>
</dbReference>
<keyword evidence="7" id="KW-0472">Membrane</keyword>
<evidence type="ECO:0000313" key="11">
    <source>
        <dbReference type="WBParaSite" id="Hba_19729"/>
    </source>
</evidence>
<evidence type="ECO:0000256" key="5">
    <source>
        <dbReference type="ARBA" id="ARBA00022889"/>
    </source>
</evidence>
<dbReference type="GO" id="GO:0005509">
    <property type="term" value="F:calcium ion binding"/>
    <property type="evidence" value="ECO:0007669"/>
    <property type="project" value="UniProtKB-UniRule"/>
</dbReference>
<evidence type="ECO:0000256" key="8">
    <source>
        <dbReference type="PROSITE-ProRule" id="PRU00043"/>
    </source>
</evidence>
<feature type="domain" description="Cadherin" evidence="9">
    <location>
        <begin position="217"/>
        <end position="320"/>
    </location>
</feature>
<dbReference type="InterPro" id="IPR050971">
    <property type="entry name" value="Cadherin-domain_protein"/>
</dbReference>
<evidence type="ECO:0000256" key="3">
    <source>
        <dbReference type="ARBA" id="ARBA00022737"/>
    </source>
</evidence>
<dbReference type="PANTHER" id="PTHR24025">
    <property type="entry name" value="DESMOGLEIN FAMILY MEMBER"/>
    <property type="match status" value="1"/>
</dbReference>
<evidence type="ECO:0000256" key="1">
    <source>
        <dbReference type="ARBA" id="ARBA00004370"/>
    </source>
</evidence>